<evidence type="ECO:0000256" key="1">
    <source>
        <dbReference type="SAM" id="MobiDB-lite"/>
    </source>
</evidence>
<comment type="caution">
    <text evidence="2">The sequence shown here is derived from an EMBL/GenBank/DDBJ whole genome shotgun (WGS) entry which is preliminary data.</text>
</comment>
<evidence type="ECO:0000313" key="2">
    <source>
        <dbReference type="EMBL" id="KAL0001450.1"/>
    </source>
</evidence>
<keyword evidence="3" id="KW-1185">Reference proteome</keyword>
<evidence type="ECO:0000313" key="3">
    <source>
        <dbReference type="Proteomes" id="UP001459277"/>
    </source>
</evidence>
<accession>A0AAW2CX90</accession>
<feature type="region of interest" description="Disordered" evidence="1">
    <location>
        <begin position="1"/>
        <end position="22"/>
    </location>
</feature>
<organism evidence="2 3">
    <name type="scientific">Lithocarpus litseifolius</name>
    <dbReference type="NCBI Taxonomy" id="425828"/>
    <lineage>
        <taxon>Eukaryota</taxon>
        <taxon>Viridiplantae</taxon>
        <taxon>Streptophyta</taxon>
        <taxon>Embryophyta</taxon>
        <taxon>Tracheophyta</taxon>
        <taxon>Spermatophyta</taxon>
        <taxon>Magnoliopsida</taxon>
        <taxon>eudicotyledons</taxon>
        <taxon>Gunneridae</taxon>
        <taxon>Pentapetalae</taxon>
        <taxon>rosids</taxon>
        <taxon>fabids</taxon>
        <taxon>Fagales</taxon>
        <taxon>Fagaceae</taxon>
        <taxon>Lithocarpus</taxon>
    </lineage>
</organism>
<sequence length="71" mass="7797">MNLTKKQKLDKNGVNLTNIDPSGPKLTPEDVCKIVDRIVDKGKLIDIIANAASHRMDILNAVQSLKDLDLS</sequence>
<name>A0AAW2CX90_9ROSI</name>
<dbReference type="AlphaFoldDB" id="A0AAW2CX90"/>
<protein>
    <submittedName>
        <fullName evidence="2">Uncharacterized protein</fullName>
    </submittedName>
</protein>
<dbReference type="EMBL" id="JAZDWU010000005">
    <property type="protein sequence ID" value="KAL0001450.1"/>
    <property type="molecule type" value="Genomic_DNA"/>
</dbReference>
<gene>
    <name evidence="2" type="ORF">SO802_015231</name>
</gene>
<dbReference type="Proteomes" id="UP001459277">
    <property type="component" value="Unassembled WGS sequence"/>
</dbReference>
<proteinExistence type="predicted"/>
<reference evidence="2 3" key="1">
    <citation type="submission" date="2024-01" db="EMBL/GenBank/DDBJ databases">
        <title>A telomere-to-telomere, gap-free genome of sweet tea (Lithocarpus litseifolius).</title>
        <authorList>
            <person name="Zhou J."/>
        </authorList>
    </citation>
    <scope>NUCLEOTIDE SEQUENCE [LARGE SCALE GENOMIC DNA]</scope>
    <source>
        <strain evidence="2">Zhou-2022a</strain>
        <tissue evidence="2">Leaf</tissue>
    </source>
</reference>